<protein>
    <submittedName>
        <fullName evidence="1">Uncharacterized protein</fullName>
    </submittedName>
</protein>
<sequence length="714" mass="80051">MPVAIIDTKEQISALLKQDHQSPQAKSLFFSSFSMDHEPCEEKLRTRIGSGFCYSDFSSSTNSAFHQLENRMQGFEQPNSELFNLQSSSKTVAEASTDFYQPDFRRPDFVVGFSELAPDSAWQENRFQLGSLQSFELRETNHQIDTRFASSNSEDGFFGKSMDLPLQQQNFMGSSLQLHHQQLKNSKFLLPTQELLNEFSNLGIKQKHNSSCSVGTNNKFHKDGDYSKNHSLHSLDFLELQKRKAKLVSLLEEVNRRYRQYCEQMRTVVSSFEAVAGAGAANVYSRLALKAMSRHFRCLRDGIVGQIQVTQKAMGEKDAVALGTTKGETPRLKLLDQTLRQQKALQQMGMMECQPWRPQRGLPERSVSILRAWLFEHFLHPYPSDMDKHIMARQTGLSRSQVSNWFINARVRLWKPMVEEMYLEETKEQDNKASNGAQVLQDKSSRPNPQYCSQNPNRNTNHNNQLHPIDQKPSPDELLHDPDYLSAIIIGNSDKREREVGKGIQHQQAENFGMVDLDFSSYSHAPTSTVTYSNGDCAHPGFGNTVSLTLGLQRSGGGISLSFSPDSQHSLFFSRQEMEECPPMQYSILDDLEGDVTVEVEIQYENIPSSECLSAGHLTDKCPFTAKPGLLRRPAPISMQGPSLISSDRDLSKAVEFEVVDVGLMPRSTNAAEDADTRPTIVEASGDQGSAATSAAISEVARANSKFANQASPF</sequence>
<evidence type="ECO:0000313" key="2">
    <source>
        <dbReference type="Proteomes" id="UP001234297"/>
    </source>
</evidence>
<reference evidence="1 2" key="1">
    <citation type="journal article" date="2022" name="Hortic Res">
        <title>A haplotype resolved chromosomal level avocado genome allows analysis of novel avocado genes.</title>
        <authorList>
            <person name="Nath O."/>
            <person name="Fletcher S.J."/>
            <person name="Hayward A."/>
            <person name="Shaw L.M."/>
            <person name="Masouleh A.K."/>
            <person name="Furtado A."/>
            <person name="Henry R.J."/>
            <person name="Mitter N."/>
        </authorList>
    </citation>
    <scope>NUCLEOTIDE SEQUENCE [LARGE SCALE GENOMIC DNA]</scope>
    <source>
        <strain evidence="2">cv. Hass</strain>
    </source>
</reference>
<organism evidence="1 2">
    <name type="scientific">Persea americana</name>
    <name type="common">Avocado</name>
    <dbReference type="NCBI Taxonomy" id="3435"/>
    <lineage>
        <taxon>Eukaryota</taxon>
        <taxon>Viridiplantae</taxon>
        <taxon>Streptophyta</taxon>
        <taxon>Embryophyta</taxon>
        <taxon>Tracheophyta</taxon>
        <taxon>Spermatophyta</taxon>
        <taxon>Magnoliopsida</taxon>
        <taxon>Magnoliidae</taxon>
        <taxon>Laurales</taxon>
        <taxon>Lauraceae</taxon>
        <taxon>Persea</taxon>
    </lineage>
</organism>
<keyword evidence="2" id="KW-1185">Reference proteome</keyword>
<dbReference type="Proteomes" id="UP001234297">
    <property type="component" value="Chromosome 8"/>
</dbReference>
<proteinExistence type="predicted"/>
<name>A0ACC2LGY4_PERAE</name>
<dbReference type="EMBL" id="CM056816">
    <property type="protein sequence ID" value="KAJ8632647.1"/>
    <property type="molecule type" value="Genomic_DNA"/>
</dbReference>
<comment type="caution">
    <text evidence="1">The sequence shown here is derived from an EMBL/GenBank/DDBJ whole genome shotgun (WGS) entry which is preliminary data.</text>
</comment>
<accession>A0ACC2LGY4</accession>
<gene>
    <name evidence="1" type="ORF">MRB53_025983</name>
</gene>
<evidence type="ECO:0000313" key="1">
    <source>
        <dbReference type="EMBL" id="KAJ8632647.1"/>
    </source>
</evidence>